<keyword evidence="16" id="KW-0282">Flagellum</keyword>
<dbReference type="RefSeq" id="WP_005011438.1">
    <property type="nucleotide sequence ID" value="NZ_HG422173.1"/>
</dbReference>
<evidence type="ECO:0000256" key="10">
    <source>
        <dbReference type="ARBA" id="ARBA00023136"/>
    </source>
</evidence>
<evidence type="ECO:0000256" key="2">
    <source>
        <dbReference type="ARBA" id="ARBA00008531"/>
    </source>
</evidence>
<dbReference type="Gene3D" id="3.40.50.300">
    <property type="entry name" value="P-loop containing nucleotide triphosphate hydrolases"/>
    <property type="match status" value="1"/>
</dbReference>
<dbReference type="Pfam" id="PF00448">
    <property type="entry name" value="SRP54"/>
    <property type="match status" value="1"/>
</dbReference>
<evidence type="ECO:0000256" key="7">
    <source>
        <dbReference type="ARBA" id="ARBA00022795"/>
    </source>
</evidence>
<reference evidence="16 17" key="1">
    <citation type="journal article" date="2013" name="Front. Microbiol.">
        <title>The genome of Nitrospina gracilis illuminates the metabolism and evolution of the major marine nitrite oxidizer.</title>
        <authorList>
            <person name="Luecker S."/>
            <person name="Nowka B."/>
            <person name="Rattei T."/>
            <person name="Spieck E."/>
            <person name="and Daims H."/>
        </authorList>
    </citation>
    <scope>NUCLEOTIDE SEQUENCE [LARGE SCALE GENOMIC DNA]</scope>
    <source>
        <strain evidence="16 17">3/211</strain>
    </source>
</reference>
<evidence type="ECO:0000313" key="17">
    <source>
        <dbReference type="Proteomes" id="UP000011704"/>
    </source>
</evidence>
<dbReference type="Proteomes" id="UP000011704">
    <property type="component" value="Unassembled WGS sequence"/>
</dbReference>
<keyword evidence="9" id="KW-0342">GTP-binding</keyword>
<keyword evidence="8" id="KW-0653">Protein transport</keyword>
<keyword evidence="5" id="KW-1003">Cell membrane</keyword>
<protein>
    <recommendedName>
        <fullName evidence="3 13">Flagellar biosynthesis protein FlhF</fullName>
    </recommendedName>
</protein>
<dbReference type="CDD" id="cd17873">
    <property type="entry name" value="FlhF"/>
    <property type="match status" value="1"/>
</dbReference>
<dbReference type="GO" id="GO:0044781">
    <property type="term" value="P:bacterial-type flagellum organization"/>
    <property type="evidence" value="ECO:0007669"/>
    <property type="project" value="UniProtKB-UniRule"/>
</dbReference>
<dbReference type="PANTHER" id="PTHR43134:SF3">
    <property type="entry name" value="FLAGELLAR BIOSYNTHESIS PROTEIN FLHF"/>
    <property type="match status" value="1"/>
</dbReference>
<feature type="domain" description="SRP54-type proteins GTP-binding" evidence="15">
    <location>
        <begin position="176"/>
        <end position="367"/>
    </location>
</feature>
<dbReference type="GO" id="GO:0005886">
    <property type="term" value="C:plasma membrane"/>
    <property type="evidence" value="ECO:0007669"/>
    <property type="project" value="UniProtKB-SubCell"/>
</dbReference>
<dbReference type="GO" id="GO:0005047">
    <property type="term" value="F:signal recognition particle binding"/>
    <property type="evidence" value="ECO:0007669"/>
    <property type="project" value="TreeGrafter"/>
</dbReference>
<dbReference type="SMART" id="SM00382">
    <property type="entry name" value="AAA"/>
    <property type="match status" value="1"/>
</dbReference>
<dbReference type="OrthoDB" id="9778554at2"/>
<dbReference type="HOGENOM" id="CLU_009301_11_4_0"/>
<dbReference type="InterPro" id="IPR027417">
    <property type="entry name" value="P-loop_NTPase"/>
</dbReference>
<evidence type="ECO:0000259" key="15">
    <source>
        <dbReference type="SMART" id="SM00962"/>
    </source>
</evidence>
<evidence type="ECO:0000256" key="13">
    <source>
        <dbReference type="NCBIfam" id="TIGR03499"/>
    </source>
</evidence>
<dbReference type="GO" id="GO:0005525">
    <property type="term" value="F:GTP binding"/>
    <property type="evidence" value="ECO:0007669"/>
    <property type="project" value="UniProtKB-UniRule"/>
</dbReference>
<evidence type="ECO:0000259" key="14">
    <source>
        <dbReference type="SMART" id="SM00382"/>
    </source>
</evidence>
<keyword evidence="6" id="KW-0547">Nucleotide-binding</keyword>
<organism evidence="16 17">
    <name type="scientific">Nitrospina gracilis (strain 3/211)</name>
    <dbReference type="NCBI Taxonomy" id="1266370"/>
    <lineage>
        <taxon>Bacteria</taxon>
        <taxon>Pseudomonadati</taxon>
        <taxon>Nitrospinota/Tectimicrobiota group</taxon>
        <taxon>Nitrospinota</taxon>
        <taxon>Nitrospinia</taxon>
        <taxon>Nitrospinales</taxon>
        <taxon>Nitrospinaceae</taxon>
        <taxon>Nitrospina</taxon>
    </lineage>
</organism>
<evidence type="ECO:0000256" key="9">
    <source>
        <dbReference type="ARBA" id="ARBA00023134"/>
    </source>
</evidence>
<proteinExistence type="inferred from homology"/>
<evidence type="ECO:0000256" key="1">
    <source>
        <dbReference type="ARBA" id="ARBA00004413"/>
    </source>
</evidence>
<accession>M1Z1X6</accession>
<evidence type="ECO:0000256" key="11">
    <source>
        <dbReference type="ARBA" id="ARBA00023225"/>
    </source>
</evidence>
<dbReference type="InterPro" id="IPR000897">
    <property type="entry name" value="SRP54_GTPase_dom"/>
</dbReference>
<dbReference type="InterPro" id="IPR003593">
    <property type="entry name" value="AAA+_ATPase"/>
</dbReference>
<dbReference type="NCBIfam" id="TIGR03499">
    <property type="entry name" value="FlhF"/>
    <property type="match status" value="1"/>
</dbReference>
<sequence>MRIKKILANSYPEALTRVKEELGEDALVLKTRSIKFGQEGGGQGASMVEITAAMEDASHPSSVMTIAEEPGAEGSKPLGANRKFLNSSNDDREMRSLIYTLLSQTDRAKSMGLHGEQLHTYQHLVECGIDEHLAARVFETLNENSPDRGLDMTRVADRVGESFHFSGPIRLDAVGPKIVALLGPTGSGKTTTVAKLAARFALLERKKVVLVSLDTFRLGALEQLQIYGDLMRVPVEMATDRNEFLQILNRHQDADLILIDTMGRNPRDEQYVEELKQIFSAAPNLETHLVQSATAQESVFEHSLKQFQPLGVDRIVMTKIDEGMQFGHLYNIASRHSVPFSYFTNGQRVPEDIEVAALEGVIRLIFG</sequence>
<comment type="function">
    <text evidence="12">Necessary for flagellar biosynthesis. May be involved in translocation of the flagellum.</text>
</comment>
<evidence type="ECO:0000256" key="8">
    <source>
        <dbReference type="ARBA" id="ARBA00022927"/>
    </source>
</evidence>
<evidence type="ECO:0000313" key="16">
    <source>
        <dbReference type="EMBL" id="CCQ92010.1"/>
    </source>
</evidence>
<comment type="similarity">
    <text evidence="2">Belongs to the GTP-binding SRP family.</text>
</comment>
<evidence type="ECO:0000256" key="6">
    <source>
        <dbReference type="ARBA" id="ARBA00022741"/>
    </source>
</evidence>
<dbReference type="EMBL" id="CAQJ01000101">
    <property type="protein sequence ID" value="CCQ92010.1"/>
    <property type="molecule type" value="Genomic_DNA"/>
</dbReference>
<keyword evidence="17" id="KW-1185">Reference proteome</keyword>
<dbReference type="InterPro" id="IPR047040">
    <property type="entry name" value="FlhF__GTPase_dom"/>
</dbReference>
<evidence type="ECO:0000256" key="12">
    <source>
        <dbReference type="ARBA" id="ARBA00025337"/>
    </source>
</evidence>
<gene>
    <name evidence="16" type="ORF">NITGR_910059</name>
</gene>
<evidence type="ECO:0000256" key="4">
    <source>
        <dbReference type="ARBA" id="ARBA00022448"/>
    </source>
</evidence>
<dbReference type="PANTHER" id="PTHR43134">
    <property type="entry name" value="SIGNAL RECOGNITION PARTICLE RECEPTOR SUBUNIT ALPHA"/>
    <property type="match status" value="1"/>
</dbReference>
<dbReference type="AlphaFoldDB" id="M1Z1X6"/>
<dbReference type="FunFam" id="3.40.50.300:FF:000695">
    <property type="entry name" value="Flagellar biosynthesis regulator FlhF"/>
    <property type="match status" value="1"/>
</dbReference>
<keyword evidence="10" id="KW-0472">Membrane</keyword>
<dbReference type="InParanoid" id="M1Z1X6"/>
<comment type="subcellular location">
    <subcellularLocation>
        <location evidence="1">Cell membrane</location>
        <topology evidence="1">Peripheral membrane protein</topology>
        <orientation evidence="1">Cytoplasmic side</orientation>
    </subcellularLocation>
</comment>
<feature type="domain" description="AAA+ ATPase" evidence="14">
    <location>
        <begin position="175"/>
        <end position="304"/>
    </location>
</feature>
<dbReference type="GO" id="GO:0003924">
    <property type="term" value="F:GTPase activity"/>
    <property type="evidence" value="ECO:0007669"/>
    <property type="project" value="UniProtKB-UniRule"/>
</dbReference>
<keyword evidence="7" id="KW-1005">Bacterial flagellum biogenesis</keyword>
<dbReference type="STRING" id="1266370.NITGR_910059"/>
<name>M1Z1X6_NITG3</name>
<dbReference type="SMART" id="SM00962">
    <property type="entry name" value="SRP54"/>
    <property type="match status" value="1"/>
</dbReference>
<dbReference type="GO" id="GO:0015031">
    <property type="term" value="P:protein transport"/>
    <property type="evidence" value="ECO:0007669"/>
    <property type="project" value="UniProtKB-KW"/>
</dbReference>
<keyword evidence="16" id="KW-0969">Cilium</keyword>
<evidence type="ECO:0000256" key="3">
    <source>
        <dbReference type="ARBA" id="ARBA00014919"/>
    </source>
</evidence>
<keyword evidence="4" id="KW-0813">Transport</keyword>
<dbReference type="Gene3D" id="1.20.120.1380">
    <property type="entry name" value="Flagellar FlhF biosynthesis protein, N domain"/>
    <property type="match status" value="1"/>
</dbReference>
<evidence type="ECO:0000256" key="5">
    <source>
        <dbReference type="ARBA" id="ARBA00022475"/>
    </source>
</evidence>
<dbReference type="SUPFAM" id="SSF52540">
    <property type="entry name" value="P-loop containing nucleoside triphosphate hydrolases"/>
    <property type="match status" value="1"/>
</dbReference>
<comment type="caution">
    <text evidence="16">The sequence shown here is derived from an EMBL/GenBank/DDBJ whole genome shotgun (WGS) entry which is preliminary data.</text>
</comment>
<dbReference type="InterPro" id="IPR020006">
    <property type="entry name" value="FlhF"/>
</dbReference>
<keyword evidence="16" id="KW-0966">Cell projection</keyword>
<keyword evidence="11" id="KW-1006">Bacterial flagellum protein export</keyword>
<dbReference type="GO" id="GO:0006614">
    <property type="term" value="P:SRP-dependent cotranslational protein targeting to membrane"/>
    <property type="evidence" value="ECO:0007669"/>
    <property type="project" value="UniProtKB-UniRule"/>
</dbReference>